<proteinExistence type="predicted"/>
<keyword evidence="2" id="KW-1185">Reference proteome</keyword>
<reference evidence="1 2" key="1">
    <citation type="submission" date="2023-12" db="EMBL/GenBank/DDBJ databases">
        <title>Baltic Sea Cyanobacteria.</title>
        <authorList>
            <person name="Delbaje E."/>
            <person name="Fewer D.P."/>
            <person name="Shishido T.K."/>
        </authorList>
    </citation>
    <scope>NUCLEOTIDE SEQUENCE [LARGE SCALE GENOMIC DNA]</scope>
    <source>
        <strain evidence="1 2">UHCC 0370</strain>
    </source>
</reference>
<sequence>MSIVVTLNPKLEALLYSRAAKQGQDVNFIASELLESISSLNWRDRIFISNASTLSI</sequence>
<evidence type="ECO:0000313" key="1">
    <source>
        <dbReference type="EMBL" id="MEA5476461.1"/>
    </source>
</evidence>
<comment type="caution">
    <text evidence="1">The sequence shown here is derived from an EMBL/GenBank/DDBJ whole genome shotgun (WGS) entry which is preliminary data.</text>
</comment>
<accession>A0ABU5TDW7</accession>
<dbReference type="Proteomes" id="UP001301388">
    <property type="component" value="Unassembled WGS sequence"/>
</dbReference>
<organism evidence="1 2">
    <name type="scientific">Pseudanabaena galeata UHCC 0370</name>
    <dbReference type="NCBI Taxonomy" id="3110310"/>
    <lineage>
        <taxon>Bacteria</taxon>
        <taxon>Bacillati</taxon>
        <taxon>Cyanobacteriota</taxon>
        <taxon>Cyanophyceae</taxon>
        <taxon>Pseudanabaenales</taxon>
        <taxon>Pseudanabaenaceae</taxon>
        <taxon>Pseudanabaena</taxon>
    </lineage>
</organism>
<gene>
    <name evidence="1" type="ORF">VB774_02410</name>
</gene>
<evidence type="ECO:0000313" key="2">
    <source>
        <dbReference type="Proteomes" id="UP001301388"/>
    </source>
</evidence>
<protein>
    <submittedName>
        <fullName evidence="1">Uncharacterized protein</fullName>
    </submittedName>
</protein>
<name>A0ABU5TDW7_9CYAN</name>
<dbReference type="RefSeq" id="WP_323259540.1">
    <property type="nucleotide sequence ID" value="NZ_JAYGIE010000005.1"/>
</dbReference>
<dbReference type="EMBL" id="JAYGIE010000005">
    <property type="protein sequence ID" value="MEA5476461.1"/>
    <property type="molecule type" value="Genomic_DNA"/>
</dbReference>